<dbReference type="GO" id="GO:0008017">
    <property type="term" value="F:microtubule binding"/>
    <property type="evidence" value="ECO:0007669"/>
    <property type="project" value="TreeGrafter"/>
</dbReference>
<protein>
    <recommendedName>
        <fullName evidence="3">TPX2 central domain-containing protein</fullName>
    </recommendedName>
</protein>
<dbReference type="Proteomes" id="UP000030645">
    <property type="component" value="Unassembled WGS sequence"/>
</dbReference>
<dbReference type="AlphaFoldDB" id="W9S1E0"/>
<evidence type="ECO:0000313" key="1">
    <source>
        <dbReference type="EMBL" id="EXC20888.1"/>
    </source>
</evidence>
<sequence>MDGEEELEELVRETYAVEEIDMDYEFDAARFYDFSRVETDCEAREAERWLESYGNYPPSPFIIKLKWRKGVPTGVVNTSALSKDVEDVNANDRELNNHVTQDIISQSKAKSPVKSSLLRSSTLMKPTASHLAKLDQLHLVQSIRSLRLKNKLGNIDDKSSQNSSVTDDLATKRQKLEAGYLSKDAQLKHQALLLHKVPKQKLSRNGKVPLAQKVKQATTVTSLGLNFSTDRRIQDELPIRLFSKMINVVKERSQRLLGGKNFEYWTQSQDSRITTVH</sequence>
<evidence type="ECO:0008006" key="3">
    <source>
        <dbReference type="Google" id="ProtNLM"/>
    </source>
</evidence>
<dbReference type="GO" id="GO:0030295">
    <property type="term" value="F:protein kinase activator activity"/>
    <property type="evidence" value="ECO:0007669"/>
    <property type="project" value="TreeGrafter"/>
</dbReference>
<gene>
    <name evidence="1" type="ORF">L484_012964</name>
</gene>
<name>W9S1E0_9ROSA</name>
<reference evidence="2" key="1">
    <citation type="submission" date="2013-01" db="EMBL/GenBank/DDBJ databases">
        <title>Draft Genome Sequence of a Mulberry Tree, Morus notabilis C.K. Schneid.</title>
        <authorList>
            <person name="He N."/>
            <person name="Zhao S."/>
        </authorList>
    </citation>
    <scope>NUCLEOTIDE SEQUENCE</scope>
</reference>
<dbReference type="STRING" id="981085.W9S1E0"/>
<dbReference type="GO" id="GO:0060236">
    <property type="term" value="P:regulation of mitotic spindle organization"/>
    <property type="evidence" value="ECO:0007669"/>
    <property type="project" value="InterPro"/>
</dbReference>
<keyword evidence="2" id="KW-1185">Reference proteome</keyword>
<dbReference type="eggNOG" id="ENOG502SN2D">
    <property type="taxonomic scope" value="Eukaryota"/>
</dbReference>
<dbReference type="PANTHER" id="PTHR14326:SF55">
    <property type="entry name" value="CELL CYCLE REGULATED MICROTUBULE ASSOCIATED PROTEIN"/>
    <property type="match status" value="1"/>
</dbReference>
<evidence type="ECO:0000313" key="2">
    <source>
        <dbReference type="Proteomes" id="UP000030645"/>
    </source>
</evidence>
<accession>W9S1E0</accession>
<dbReference type="GO" id="GO:0090307">
    <property type="term" value="P:mitotic spindle assembly"/>
    <property type="evidence" value="ECO:0007669"/>
    <property type="project" value="TreeGrafter"/>
</dbReference>
<dbReference type="GO" id="GO:0005819">
    <property type="term" value="C:spindle"/>
    <property type="evidence" value="ECO:0007669"/>
    <property type="project" value="InterPro"/>
</dbReference>
<proteinExistence type="predicted"/>
<dbReference type="PANTHER" id="PTHR14326">
    <property type="entry name" value="TARGETING PROTEIN FOR XKLP2"/>
    <property type="match status" value="1"/>
</dbReference>
<dbReference type="GO" id="GO:0005880">
    <property type="term" value="C:nuclear microtubule"/>
    <property type="evidence" value="ECO:0007669"/>
    <property type="project" value="TreeGrafter"/>
</dbReference>
<dbReference type="InterPro" id="IPR009675">
    <property type="entry name" value="TPX2_fam"/>
</dbReference>
<dbReference type="EMBL" id="KE345922">
    <property type="protein sequence ID" value="EXC20888.1"/>
    <property type="molecule type" value="Genomic_DNA"/>
</dbReference>
<organism evidence="1 2">
    <name type="scientific">Morus notabilis</name>
    <dbReference type="NCBI Taxonomy" id="981085"/>
    <lineage>
        <taxon>Eukaryota</taxon>
        <taxon>Viridiplantae</taxon>
        <taxon>Streptophyta</taxon>
        <taxon>Embryophyta</taxon>
        <taxon>Tracheophyta</taxon>
        <taxon>Spermatophyta</taxon>
        <taxon>Magnoliopsida</taxon>
        <taxon>eudicotyledons</taxon>
        <taxon>Gunneridae</taxon>
        <taxon>Pentapetalae</taxon>
        <taxon>rosids</taxon>
        <taxon>fabids</taxon>
        <taxon>Rosales</taxon>
        <taxon>Moraceae</taxon>
        <taxon>Moreae</taxon>
        <taxon>Morus</taxon>
    </lineage>
</organism>